<proteinExistence type="inferred from homology"/>
<dbReference type="InterPro" id="IPR036291">
    <property type="entry name" value="NAD(P)-bd_dom_sf"/>
</dbReference>
<dbReference type="RefSeq" id="WP_204698043.1">
    <property type="nucleotide sequence ID" value="NZ_JAFBEC010000007.1"/>
</dbReference>
<comment type="similarity">
    <text evidence="1">Belongs to the short-chain dehydrogenases/reductases (SDR) family.</text>
</comment>
<dbReference type="PROSITE" id="PS00061">
    <property type="entry name" value="ADH_SHORT"/>
    <property type="match status" value="1"/>
</dbReference>
<dbReference type="CDD" id="cd05233">
    <property type="entry name" value="SDR_c"/>
    <property type="match status" value="1"/>
</dbReference>
<dbReference type="SUPFAM" id="SSF51735">
    <property type="entry name" value="NAD(P)-binding Rossmann-fold domains"/>
    <property type="match status" value="1"/>
</dbReference>
<gene>
    <name evidence="3" type="ORF">JOD17_002499</name>
</gene>
<dbReference type="InterPro" id="IPR002347">
    <property type="entry name" value="SDR_fam"/>
</dbReference>
<dbReference type="Proteomes" id="UP000741863">
    <property type="component" value="Unassembled WGS sequence"/>
</dbReference>
<dbReference type="Gene3D" id="3.40.50.720">
    <property type="entry name" value="NAD(P)-binding Rossmann-like Domain"/>
    <property type="match status" value="1"/>
</dbReference>
<dbReference type="Pfam" id="PF13561">
    <property type="entry name" value="adh_short_C2"/>
    <property type="match status" value="1"/>
</dbReference>
<comment type="caution">
    <text evidence="3">The sequence shown here is derived from an EMBL/GenBank/DDBJ whole genome shotgun (WGS) entry which is preliminary data.</text>
</comment>
<name>A0ABS2PD99_9BACL</name>
<dbReference type="NCBIfam" id="NF005559">
    <property type="entry name" value="PRK07231.1"/>
    <property type="match status" value="1"/>
</dbReference>
<reference evidence="3 4" key="1">
    <citation type="submission" date="2021-01" db="EMBL/GenBank/DDBJ databases">
        <title>Genomic Encyclopedia of Type Strains, Phase IV (KMG-IV): sequencing the most valuable type-strain genomes for metagenomic binning, comparative biology and taxonomic classification.</title>
        <authorList>
            <person name="Goeker M."/>
        </authorList>
    </citation>
    <scope>NUCLEOTIDE SEQUENCE [LARGE SCALE GENOMIC DNA]</scope>
    <source>
        <strain evidence="3 4">DSM 25540</strain>
    </source>
</reference>
<evidence type="ECO:0000256" key="1">
    <source>
        <dbReference type="ARBA" id="ARBA00006484"/>
    </source>
</evidence>
<dbReference type="EMBL" id="JAFBEC010000007">
    <property type="protein sequence ID" value="MBM7633405.1"/>
    <property type="molecule type" value="Genomic_DNA"/>
</dbReference>
<dbReference type="PRINTS" id="PR00080">
    <property type="entry name" value="SDRFAMILY"/>
</dbReference>
<evidence type="ECO:0000313" key="3">
    <source>
        <dbReference type="EMBL" id="MBM7633405.1"/>
    </source>
</evidence>
<protein>
    <submittedName>
        <fullName evidence="3">NAD(P)-dependent dehydrogenase (Short-subunit alcohol dehydrogenase family)</fullName>
    </submittedName>
</protein>
<dbReference type="PANTHER" id="PTHR24321:SF8">
    <property type="entry name" value="ESTRADIOL 17-BETA-DEHYDROGENASE 8-RELATED"/>
    <property type="match status" value="1"/>
</dbReference>
<organism evidence="3 4">
    <name type="scientific">Geomicrobium sediminis</name>
    <dbReference type="NCBI Taxonomy" id="1347788"/>
    <lineage>
        <taxon>Bacteria</taxon>
        <taxon>Bacillati</taxon>
        <taxon>Bacillota</taxon>
        <taxon>Bacilli</taxon>
        <taxon>Bacillales</taxon>
        <taxon>Geomicrobium</taxon>
    </lineage>
</organism>
<keyword evidence="2" id="KW-0560">Oxidoreductase</keyword>
<sequence length="253" mass="27350">MRLRQKIAIITGGGSGIGQRTAIRFANEGATVVIADIDPENGQQTADALKGDQRFIRTDTTDASSVHEMVEKVIEEYGRIDVLFNNAGVSGVGRLHEVDEHDWDRVMNINVKGVFLPSKSVIPHMIKAESGVIVNMSSCIAEIGLGERASYATSKGAVLSLTKQMQVDYAKYNIRVNALLPGTIMTPFVEDYLSRAEDPDKAIAKIKTRQLSGDLGKPEDVADAALFLASDDSRFMMGSPLYVDGGVVFGKDA</sequence>
<evidence type="ECO:0000256" key="2">
    <source>
        <dbReference type="ARBA" id="ARBA00023002"/>
    </source>
</evidence>
<dbReference type="PANTHER" id="PTHR24321">
    <property type="entry name" value="DEHYDROGENASES, SHORT CHAIN"/>
    <property type="match status" value="1"/>
</dbReference>
<evidence type="ECO:0000313" key="4">
    <source>
        <dbReference type="Proteomes" id="UP000741863"/>
    </source>
</evidence>
<accession>A0ABS2PD99</accession>
<dbReference type="InterPro" id="IPR020904">
    <property type="entry name" value="Sc_DH/Rdtase_CS"/>
</dbReference>
<dbReference type="PRINTS" id="PR00081">
    <property type="entry name" value="GDHRDH"/>
</dbReference>
<keyword evidence="4" id="KW-1185">Reference proteome</keyword>